<keyword evidence="4" id="KW-1185">Reference proteome</keyword>
<feature type="region of interest" description="Disordered" evidence="2">
    <location>
        <begin position="50"/>
        <end position="104"/>
    </location>
</feature>
<evidence type="ECO:0000313" key="4">
    <source>
        <dbReference type="Proteomes" id="UP000693981"/>
    </source>
</evidence>
<comment type="caution">
    <text evidence="3">The sequence shown here is derived from an EMBL/GenBank/DDBJ whole genome shotgun (WGS) entry which is preliminary data.</text>
</comment>
<dbReference type="OrthoDB" id="117324at2759"/>
<gene>
    <name evidence="3" type="ORF">PHYBOEH_007523</name>
</gene>
<evidence type="ECO:0000256" key="1">
    <source>
        <dbReference type="SAM" id="Coils"/>
    </source>
</evidence>
<dbReference type="PANTHER" id="PTHR35796:SF3">
    <property type="entry name" value="BHLH DOMAIN-CONTAINING PROTEIN"/>
    <property type="match status" value="1"/>
</dbReference>
<proteinExistence type="predicted"/>
<dbReference type="AlphaFoldDB" id="A0A8T1W5V3"/>
<dbReference type="EMBL" id="JAGDFL010000412">
    <property type="protein sequence ID" value="KAG7389342.1"/>
    <property type="molecule type" value="Genomic_DNA"/>
</dbReference>
<protein>
    <recommendedName>
        <fullName evidence="5">M96 mating-specific protein family</fullName>
    </recommendedName>
</protein>
<organism evidence="3 4">
    <name type="scientific">Phytophthora boehmeriae</name>
    <dbReference type="NCBI Taxonomy" id="109152"/>
    <lineage>
        <taxon>Eukaryota</taxon>
        <taxon>Sar</taxon>
        <taxon>Stramenopiles</taxon>
        <taxon>Oomycota</taxon>
        <taxon>Peronosporomycetes</taxon>
        <taxon>Peronosporales</taxon>
        <taxon>Peronosporaceae</taxon>
        <taxon>Phytophthora</taxon>
    </lineage>
</organism>
<feature type="coiled-coil region" evidence="1">
    <location>
        <begin position="107"/>
        <end position="184"/>
    </location>
</feature>
<sequence>MQDELESLDAIFSFLSEFDLPVDSSNLKQVSTPRRLSLPDDRLALNRAEFYEDESPTSTGTSTTDQESVNDGLDSNYDDTSFSDDCTLQSTDNPEPKKARVYRSHEIQSLRKTVQELMAELESLTSQHQIDNGEIARTKSVWEEIAARQRERRQQSEEENGKLREMLEIQVHEAKNLKRVLKRRTKIAMMEDMLGVKRQKMLHYTVPKDNPEVFESMLQDFDEIYVGVDATFLEKGVYDLSCPGRRREAKRNIVNGFFLEITQRYLMPFSLRKVEKAIWKALSYIGFQNLKAIVDFSKQVHFHAYHVEEANNTMKVSYFAETTIHDKVRGANFRKVVRKYVENDRVVFIWKCMMEPVLYDQSKSAGFHSLATMRIVVREKTPRMPGKEGFSTIDTYFSAKRKDNGLPSGATMRMASTTDIGIAAWDEAISRIVHQVESLAIDASSKKRSSAISPFT</sequence>
<dbReference type="PANTHER" id="PTHR35796">
    <property type="entry name" value="HYPOTHETICAL CYTOSOLIC PROTEIN"/>
    <property type="match status" value="1"/>
</dbReference>
<feature type="compositionally biased region" description="Polar residues" evidence="2">
    <location>
        <begin position="78"/>
        <end position="93"/>
    </location>
</feature>
<dbReference type="Proteomes" id="UP000693981">
    <property type="component" value="Unassembled WGS sequence"/>
</dbReference>
<evidence type="ECO:0000313" key="3">
    <source>
        <dbReference type="EMBL" id="KAG7389342.1"/>
    </source>
</evidence>
<name>A0A8T1W5V3_9STRA</name>
<keyword evidence="1" id="KW-0175">Coiled coil</keyword>
<reference evidence="3" key="1">
    <citation type="submission" date="2021-02" db="EMBL/GenBank/DDBJ databases">
        <authorList>
            <person name="Palmer J.M."/>
        </authorList>
    </citation>
    <scope>NUCLEOTIDE SEQUENCE</scope>
    <source>
        <strain evidence="3">SCRP23</strain>
    </source>
</reference>
<evidence type="ECO:0008006" key="5">
    <source>
        <dbReference type="Google" id="ProtNLM"/>
    </source>
</evidence>
<accession>A0A8T1W5V3</accession>
<evidence type="ECO:0000256" key="2">
    <source>
        <dbReference type="SAM" id="MobiDB-lite"/>
    </source>
</evidence>
<feature type="compositionally biased region" description="Polar residues" evidence="2">
    <location>
        <begin position="56"/>
        <end position="69"/>
    </location>
</feature>
<feature type="compositionally biased region" description="Basic and acidic residues" evidence="2">
    <location>
        <begin position="94"/>
        <end position="104"/>
    </location>
</feature>